<keyword evidence="3" id="KW-1185">Reference proteome</keyword>
<gene>
    <name evidence="2" type="ORF">M0811_07000</name>
</gene>
<reference evidence="2" key="1">
    <citation type="submission" date="2022-10" db="EMBL/GenBank/DDBJ databases">
        <title>Novel sulphate-reducing endosymbionts in the free-living metamonad Anaeramoeba.</title>
        <authorList>
            <person name="Jerlstrom-Hultqvist J."/>
            <person name="Cepicka I."/>
            <person name="Gallot-Lavallee L."/>
            <person name="Salas-Leiva D."/>
            <person name="Curtis B.A."/>
            <person name="Zahonova K."/>
            <person name="Pipaliya S."/>
            <person name="Dacks J."/>
            <person name="Roger A.J."/>
        </authorList>
    </citation>
    <scope>NUCLEOTIDE SEQUENCE</scope>
    <source>
        <strain evidence="2">BMAN</strain>
    </source>
</reference>
<feature type="region of interest" description="Disordered" evidence="1">
    <location>
        <begin position="125"/>
        <end position="155"/>
    </location>
</feature>
<feature type="compositionally biased region" description="Low complexity" evidence="1">
    <location>
        <begin position="94"/>
        <end position="104"/>
    </location>
</feature>
<dbReference type="Proteomes" id="UP001149090">
    <property type="component" value="Unassembled WGS sequence"/>
</dbReference>
<dbReference type="InterPro" id="IPR035979">
    <property type="entry name" value="RBD_domain_sf"/>
</dbReference>
<dbReference type="OrthoDB" id="10683997at2759"/>
<evidence type="ECO:0000313" key="3">
    <source>
        <dbReference type="Proteomes" id="UP001149090"/>
    </source>
</evidence>
<evidence type="ECO:0000256" key="1">
    <source>
        <dbReference type="SAM" id="MobiDB-lite"/>
    </source>
</evidence>
<organism evidence="2 3">
    <name type="scientific">Anaeramoeba ignava</name>
    <name type="common">Anaerobic marine amoeba</name>
    <dbReference type="NCBI Taxonomy" id="1746090"/>
    <lineage>
        <taxon>Eukaryota</taxon>
        <taxon>Metamonada</taxon>
        <taxon>Anaeramoebidae</taxon>
        <taxon>Anaeramoeba</taxon>
    </lineage>
</organism>
<comment type="caution">
    <text evidence="2">The sequence shown here is derived from an EMBL/GenBank/DDBJ whole genome shotgun (WGS) entry which is preliminary data.</text>
</comment>
<feature type="compositionally biased region" description="Polar residues" evidence="1">
    <location>
        <begin position="132"/>
        <end position="147"/>
    </location>
</feature>
<protein>
    <submittedName>
        <fullName evidence="2">Serine/arginine-rich splicing factor</fullName>
    </submittedName>
</protein>
<dbReference type="GO" id="GO:0003676">
    <property type="term" value="F:nucleic acid binding"/>
    <property type="evidence" value="ECO:0007669"/>
    <property type="project" value="InterPro"/>
</dbReference>
<name>A0A9Q0RDH1_ANAIG</name>
<dbReference type="Gene3D" id="3.30.70.330">
    <property type="match status" value="1"/>
</dbReference>
<sequence>MQNNKTKRQFTPNFTYNFNISRNPIMDSHQRNNFENTYSLTSPQQTSLDQQNFQNQQIFSQINGYYPQQEQPLNEDYTSQYHQNKLENYYLQNQSNQNSNSNQNRTNPSLRDFMPLNMEDQDEFNRNEHQSSYHSNLPQNNFYSVSPTPRRIDQNSLYDQNSQNYMNDNYNDISNYLYRDSTRQEDPQRFDVSPVPFYTNYPMFSQAYTNTPTQQRQMNQRNTIETQFSPIGPEYQISQNYHPKDVDSSILQFPESFPEYFGLDSRLSVVCDGINSTIRNLKAITNFFVNCKIAYDENFDLKIRFLRYEESHFCFVEFETEKDVDNALKFDQMMMGGISLKVYRAETLGFEEKLKNAYITPSGDRILYKKQAKNINQYDRNIFPLNNNNNIINMNQKIDKDSKDNLNQQSIKTQKVNHVFLDQSNQNNPNLNNQFQSQNNQQIPSFYSHLNDTNSFFSNPERDLNSGGFSFEKMQHFLQNQNQI</sequence>
<feature type="region of interest" description="Disordered" evidence="1">
    <location>
        <begin position="94"/>
        <end position="113"/>
    </location>
</feature>
<dbReference type="SUPFAM" id="SSF54928">
    <property type="entry name" value="RNA-binding domain, RBD"/>
    <property type="match status" value="1"/>
</dbReference>
<dbReference type="InterPro" id="IPR012677">
    <property type="entry name" value="Nucleotide-bd_a/b_plait_sf"/>
</dbReference>
<proteinExistence type="predicted"/>
<dbReference type="AlphaFoldDB" id="A0A9Q0RDH1"/>
<evidence type="ECO:0000313" key="2">
    <source>
        <dbReference type="EMBL" id="KAJ5076137.1"/>
    </source>
</evidence>
<dbReference type="EMBL" id="JAPDFW010000063">
    <property type="protein sequence ID" value="KAJ5076137.1"/>
    <property type="molecule type" value="Genomic_DNA"/>
</dbReference>
<accession>A0A9Q0RDH1</accession>